<dbReference type="SUPFAM" id="SSF54427">
    <property type="entry name" value="NTF2-like"/>
    <property type="match status" value="1"/>
</dbReference>
<dbReference type="InterPro" id="IPR037401">
    <property type="entry name" value="SnoaL-like"/>
</dbReference>
<name>A0A395LK01_9SPHN</name>
<evidence type="ECO:0000313" key="2">
    <source>
        <dbReference type="EMBL" id="RDS77303.1"/>
    </source>
</evidence>
<dbReference type="RefSeq" id="WP_115491524.1">
    <property type="nucleotide sequence ID" value="NZ_JACHWW010000001.1"/>
</dbReference>
<dbReference type="InterPro" id="IPR032710">
    <property type="entry name" value="NTF2-like_dom_sf"/>
</dbReference>
<dbReference type="Proteomes" id="UP000254101">
    <property type="component" value="Unassembled WGS sequence"/>
</dbReference>
<evidence type="ECO:0000259" key="1">
    <source>
        <dbReference type="Pfam" id="PF13577"/>
    </source>
</evidence>
<organism evidence="2 3">
    <name type="scientific">Alteriqipengyuania lutimaris</name>
    <dbReference type="NCBI Taxonomy" id="1538146"/>
    <lineage>
        <taxon>Bacteria</taxon>
        <taxon>Pseudomonadati</taxon>
        <taxon>Pseudomonadota</taxon>
        <taxon>Alphaproteobacteria</taxon>
        <taxon>Sphingomonadales</taxon>
        <taxon>Erythrobacteraceae</taxon>
        <taxon>Alteriqipengyuania</taxon>
    </lineage>
</organism>
<dbReference type="Pfam" id="PF13577">
    <property type="entry name" value="SnoaL_4"/>
    <property type="match status" value="1"/>
</dbReference>
<proteinExistence type="predicted"/>
<dbReference type="CDD" id="cd00531">
    <property type="entry name" value="NTF2_like"/>
    <property type="match status" value="1"/>
</dbReference>
<dbReference type="EMBL" id="QRBB01000001">
    <property type="protein sequence ID" value="RDS77303.1"/>
    <property type="molecule type" value="Genomic_DNA"/>
</dbReference>
<sequence length="176" mass="20200">MAHANTLDTLLAKQDIRDCIMRYARGIDRGDEELLLSCYWEDAHEIHGPAYNGPAVPYLKGAAERMKANKPVMQHFIGNMHIELDGDDTAHVETYILTFARFAKDGQDYDTFTGARAFDRFEKRDGEWRIAHRQAVFDWNRDAPTAETWCLGLFDTGHEDMVMGQKAPDDLTYRRA</sequence>
<keyword evidence="3" id="KW-1185">Reference proteome</keyword>
<gene>
    <name evidence="2" type="ORF">DL238_06530</name>
</gene>
<dbReference type="OrthoDB" id="7585039at2"/>
<dbReference type="Gene3D" id="3.10.450.50">
    <property type="match status" value="1"/>
</dbReference>
<evidence type="ECO:0000313" key="3">
    <source>
        <dbReference type="Proteomes" id="UP000254101"/>
    </source>
</evidence>
<comment type="caution">
    <text evidence="2">The sequence shown here is derived from an EMBL/GenBank/DDBJ whole genome shotgun (WGS) entry which is preliminary data.</text>
</comment>
<reference evidence="2 3" key="1">
    <citation type="submission" date="2018-07" db="EMBL/GenBank/DDBJ databases">
        <title>Erythrobacter nanhaiensis sp. nov., a novel member of the genus Erythrobacter isolated from the South China Sea.</title>
        <authorList>
            <person name="Chen X."/>
            <person name="Liu J."/>
        </authorList>
    </citation>
    <scope>NUCLEOTIDE SEQUENCE [LARGE SCALE GENOMIC DNA]</scope>
    <source>
        <strain evidence="2 3">S-5</strain>
    </source>
</reference>
<protein>
    <submittedName>
        <fullName evidence="2">Nuclear transport factor 2 family protein</fullName>
    </submittedName>
</protein>
<dbReference type="AlphaFoldDB" id="A0A395LK01"/>
<feature type="domain" description="SnoaL-like" evidence="1">
    <location>
        <begin position="9"/>
        <end position="133"/>
    </location>
</feature>
<accession>A0A395LK01</accession>